<evidence type="ECO:0000313" key="11">
    <source>
        <dbReference type="Proteomes" id="UP000002009"/>
    </source>
</evidence>
<dbReference type="GO" id="GO:0005634">
    <property type="term" value="C:nucleus"/>
    <property type="evidence" value="ECO:0007669"/>
    <property type="project" value="InterPro"/>
</dbReference>
<comment type="similarity">
    <text evidence="2">Belongs to the mis12 family.</text>
</comment>
<evidence type="ECO:0000313" key="10">
    <source>
        <dbReference type="EMBL" id="ACO61459.1"/>
    </source>
</evidence>
<dbReference type="EMBL" id="CP001323">
    <property type="protein sequence ID" value="ACO61459.1"/>
    <property type="molecule type" value="Genomic_DNA"/>
</dbReference>
<dbReference type="GO" id="GO:0051301">
    <property type="term" value="P:cell division"/>
    <property type="evidence" value="ECO:0007669"/>
    <property type="project" value="UniProtKB-KW"/>
</dbReference>
<evidence type="ECO:0008006" key="12">
    <source>
        <dbReference type="Google" id="ProtNLM"/>
    </source>
</evidence>
<protein>
    <recommendedName>
        <fullName evidence="12">Protein MIS12 homolog</fullName>
    </recommendedName>
</protein>
<dbReference type="PANTHER" id="PTHR14527">
    <property type="entry name" value="PROTEIN MIS12 HOMOLOG"/>
    <property type="match status" value="1"/>
</dbReference>
<dbReference type="Pfam" id="PF05859">
    <property type="entry name" value="Mis12"/>
    <property type="match status" value="1"/>
</dbReference>
<dbReference type="Proteomes" id="UP000002009">
    <property type="component" value="Chromosome 2"/>
</dbReference>
<keyword evidence="8" id="KW-0131">Cell cycle</keyword>
<keyword evidence="5" id="KW-0498">Mitosis</keyword>
<proteinExistence type="inferred from homology"/>
<evidence type="ECO:0000256" key="2">
    <source>
        <dbReference type="ARBA" id="ARBA00008643"/>
    </source>
</evidence>
<evidence type="ECO:0000256" key="4">
    <source>
        <dbReference type="ARBA" id="ARBA00022618"/>
    </source>
</evidence>
<dbReference type="GeneID" id="8240910"/>
<dbReference type="OrthoDB" id="496023at2759"/>
<organism evidence="10 11">
    <name type="scientific">Micromonas commoda (strain RCC299 / NOUM17 / CCMP2709)</name>
    <name type="common">Picoplanktonic green alga</name>
    <dbReference type="NCBI Taxonomy" id="296587"/>
    <lineage>
        <taxon>Eukaryota</taxon>
        <taxon>Viridiplantae</taxon>
        <taxon>Chlorophyta</taxon>
        <taxon>Mamiellophyceae</taxon>
        <taxon>Mamiellales</taxon>
        <taxon>Mamiellaceae</taxon>
        <taxon>Micromonas</taxon>
    </lineage>
</organism>
<evidence type="ECO:0000256" key="3">
    <source>
        <dbReference type="ARBA" id="ARBA00022454"/>
    </source>
</evidence>
<keyword evidence="9" id="KW-0137">Centromere</keyword>
<keyword evidence="7" id="KW-0175">Coiled coil</keyword>
<dbReference type="InterPro" id="IPR008685">
    <property type="entry name" value="Centromere_Mis12"/>
</dbReference>
<evidence type="ECO:0000256" key="1">
    <source>
        <dbReference type="ARBA" id="ARBA00004629"/>
    </source>
</evidence>
<evidence type="ECO:0000256" key="5">
    <source>
        <dbReference type="ARBA" id="ARBA00022776"/>
    </source>
</evidence>
<gene>
    <name evidence="10" type="ORF">MICPUN_98784</name>
</gene>
<evidence type="ECO:0000256" key="7">
    <source>
        <dbReference type="ARBA" id="ARBA00023054"/>
    </source>
</evidence>
<dbReference type="GO" id="GO:0000444">
    <property type="term" value="C:MIS12/MIND type complex"/>
    <property type="evidence" value="ECO:0007669"/>
    <property type="project" value="TreeGrafter"/>
</dbReference>
<comment type="subcellular location">
    <subcellularLocation>
        <location evidence="1">Chromosome</location>
        <location evidence="1">Centromere</location>
        <location evidence="1">Kinetochore</location>
    </subcellularLocation>
</comment>
<evidence type="ECO:0000256" key="9">
    <source>
        <dbReference type="ARBA" id="ARBA00023328"/>
    </source>
</evidence>
<name>C1DYN3_MICCC</name>
<dbReference type="GO" id="GO:0000070">
    <property type="term" value="P:mitotic sister chromatid segregation"/>
    <property type="evidence" value="ECO:0007669"/>
    <property type="project" value="TreeGrafter"/>
</dbReference>
<dbReference type="InParanoid" id="C1DYN3"/>
<keyword evidence="3" id="KW-0158">Chromosome</keyword>
<accession>C1DYN3</accession>
<dbReference type="KEGG" id="mis:MICPUN_98784"/>
<dbReference type="AlphaFoldDB" id="C1DYN3"/>
<evidence type="ECO:0000256" key="8">
    <source>
        <dbReference type="ARBA" id="ARBA00023306"/>
    </source>
</evidence>
<dbReference type="OMA" id="RSRDIMD"/>
<sequence length="261" mass="28218">MAMEPPKPKMGVDPVRSRDIMDDIVNVVETYAADGFDAFEECLAQELPDDPELTAALKAGLDAVYKATQANIEQNFGRFAEQCATDVFAVPDELTQANDLAENLPSCSVEEEKALDDELRQLRRRLTHHVAMKSHCEAQCAKLEAEMADHADVAAALKDGKENSSFFAGLPGGKNEAERAAAAIVAAARQLQPLLEQAEEMQRRGILIQDGDASSTDPVVVAKATLRRHFVQGSSLEVLKSINQRLNAQKAATAMAETAVA</sequence>
<dbReference type="RefSeq" id="XP_002500201.1">
    <property type="nucleotide sequence ID" value="XM_002500155.1"/>
</dbReference>
<reference evidence="10 11" key="1">
    <citation type="journal article" date="2009" name="Science">
        <title>Green evolution and dynamic adaptations revealed by genomes of the marine picoeukaryotes Micromonas.</title>
        <authorList>
            <person name="Worden A.Z."/>
            <person name="Lee J.H."/>
            <person name="Mock T."/>
            <person name="Rouze P."/>
            <person name="Simmons M.P."/>
            <person name="Aerts A.L."/>
            <person name="Allen A.E."/>
            <person name="Cuvelier M.L."/>
            <person name="Derelle E."/>
            <person name="Everett M.V."/>
            <person name="Foulon E."/>
            <person name="Grimwood J."/>
            <person name="Gundlach H."/>
            <person name="Henrissat B."/>
            <person name="Napoli C."/>
            <person name="McDonald S.M."/>
            <person name="Parker M.S."/>
            <person name="Rombauts S."/>
            <person name="Salamov A."/>
            <person name="Von Dassow P."/>
            <person name="Badger J.H."/>
            <person name="Coutinho P.M."/>
            <person name="Demir E."/>
            <person name="Dubchak I."/>
            <person name="Gentemann C."/>
            <person name="Eikrem W."/>
            <person name="Gready J.E."/>
            <person name="John U."/>
            <person name="Lanier W."/>
            <person name="Lindquist E.A."/>
            <person name="Lucas S."/>
            <person name="Mayer K.F."/>
            <person name="Moreau H."/>
            <person name="Not F."/>
            <person name="Otillar R."/>
            <person name="Panaud O."/>
            <person name="Pangilinan J."/>
            <person name="Paulsen I."/>
            <person name="Piegu B."/>
            <person name="Poliakov A."/>
            <person name="Robbens S."/>
            <person name="Schmutz J."/>
            <person name="Toulza E."/>
            <person name="Wyss T."/>
            <person name="Zelensky A."/>
            <person name="Zhou K."/>
            <person name="Armbrust E.V."/>
            <person name="Bhattacharya D."/>
            <person name="Goodenough U.W."/>
            <person name="Van de Peer Y."/>
            <person name="Grigoriev I.V."/>
        </authorList>
    </citation>
    <scope>NUCLEOTIDE SEQUENCE [LARGE SCALE GENOMIC DNA]</scope>
    <source>
        <strain evidence="11">RCC299 / NOUM17</strain>
    </source>
</reference>
<dbReference type="PANTHER" id="PTHR14527:SF2">
    <property type="entry name" value="PROTEIN MIS12 HOMOLOG"/>
    <property type="match status" value="1"/>
</dbReference>
<keyword evidence="11" id="KW-1185">Reference proteome</keyword>
<evidence type="ECO:0000256" key="6">
    <source>
        <dbReference type="ARBA" id="ARBA00022838"/>
    </source>
</evidence>
<keyword evidence="6" id="KW-0995">Kinetochore</keyword>
<keyword evidence="4" id="KW-0132">Cell division</keyword>
<dbReference type="GO" id="GO:0051382">
    <property type="term" value="P:kinetochore assembly"/>
    <property type="evidence" value="ECO:0007669"/>
    <property type="project" value="TreeGrafter"/>
</dbReference>